<comment type="caution">
    <text evidence="2">The sequence shown here is derived from an EMBL/GenBank/DDBJ whole genome shotgun (WGS) entry which is preliminary data.</text>
</comment>
<feature type="signal peptide" evidence="1">
    <location>
        <begin position="1"/>
        <end position="35"/>
    </location>
</feature>
<feature type="chain" id="PRO_5046777542" evidence="1">
    <location>
        <begin position="36"/>
        <end position="145"/>
    </location>
</feature>
<evidence type="ECO:0000256" key="1">
    <source>
        <dbReference type="SAM" id="SignalP"/>
    </source>
</evidence>
<reference evidence="2" key="1">
    <citation type="submission" date="2020-10" db="EMBL/GenBank/DDBJ databases">
        <title>Phylogeny of dyella-like bacteria.</title>
        <authorList>
            <person name="Fu J."/>
        </authorList>
    </citation>
    <scope>NUCLEOTIDE SEQUENCE</scope>
    <source>
        <strain evidence="2">DHON07</strain>
    </source>
</reference>
<gene>
    <name evidence="2" type="ORF">ISS99_13985</name>
</gene>
<dbReference type="RefSeq" id="WP_204632206.1">
    <property type="nucleotide sequence ID" value="NZ_BSOC01000002.1"/>
</dbReference>
<proteinExistence type="predicted"/>
<keyword evidence="3" id="KW-1185">Reference proteome</keyword>
<evidence type="ECO:0000313" key="2">
    <source>
        <dbReference type="EMBL" id="MBM7130644.1"/>
    </source>
</evidence>
<protein>
    <submittedName>
        <fullName evidence="2">Uncharacterized protein</fullName>
    </submittedName>
</protein>
<name>A0ABS2KHK4_9GAMM</name>
<dbReference type="EMBL" id="JADIKF010000039">
    <property type="protein sequence ID" value="MBM7130644.1"/>
    <property type="molecule type" value="Genomic_DNA"/>
</dbReference>
<sequence length="145" mass="15585">MPVLSLGLIFGGAMIRKTLCSVAFAALSIFSGELAAQSDRDFTYHYAPSKSKLHGFMHAENVKLDDPKMTFTAYILVLDKAISVPESGSYESVSGETRIQLQFQHHLAAPSSGTCIDVAGDLFGAETASDVLPLTMQVDSYSTCK</sequence>
<evidence type="ECO:0000313" key="3">
    <source>
        <dbReference type="Proteomes" id="UP001430193"/>
    </source>
</evidence>
<accession>A0ABS2KHK4</accession>
<dbReference type="Proteomes" id="UP001430193">
    <property type="component" value="Unassembled WGS sequence"/>
</dbReference>
<keyword evidence="1" id="KW-0732">Signal</keyword>
<organism evidence="2 3">
    <name type="scientific">Dyella mobilis</name>
    <dbReference type="NCBI Taxonomy" id="1849582"/>
    <lineage>
        <taxon>Bacteria</taxon>
        <taxon>Pseudomonadati</taxon>
        <taxon>Pseudomonadota</taxon>
        <taxon>Gammaproteobacteria</taxon>
        <taxon>Lysobacterales</taxon>
        <taxon>Rhodanobacteraceae</taxon>
        <taxon>Dyella</taxon>
    </lineage>
</organism>